<dbReference type="EMBL" id="BMLB01000004">
    <property type="protein sequence ID" value="GGK73571.1"/>
    <property type="molecule type" value="Genomic_DNA"/>
</dbReference>
<sequence>MSARPGTVRARQQQLARWARRTPGYQATVQHVLPAVRRNATLTDLVWRVFMPQHGVGTLPVPFTGGRHVGGRDAALLPVVGVLALGLDHDEVERLVEQVADLQRCERSFRPLLVLDRPDFATARRHGYVVELVVPQQHWADHPQAGSRTEGAATSWSAYLGRRLADIVDHYQLWHLARVGPVGLDPLDLAVLRAIAPRLPATLEVSVPTEQPPGPPG</sequence>
<dbReference type="Proteomes" id="UP000662111">
    <property type="component" value="Unassembled WGS sequence"/>
</dbReference>
<proteinExistence type="predicted"/>
<accession>A0ABQ2FA75</accession>
<keyword evidence="2" id="KW-1185">Reference proteome</keyword>
<gene>
    <name evidence="1" type="ORF">GCM10011509_22720</name>
</gene>
<evidence type="ECO:0000313" key="1">
    <source>
        <dbReference type="EMBL" id="GGK73571.1"/>
    </source>
</evidence>
<comment type="caution">
    <text evidence="1">The sequence shown here is derived from an EMBL/GenBank/DDBJ whole genome shotgun (WGS) entry which is preliminary data.</text>
</comment>
<dbReference type="RefSeq" id="WP_022920078.1">
    <property type="nucleotide sequence ID" value="NZ_BMLB01000004.1"/>
</dbReference>
<organism evidence="1 2">
    <name type="scientific">Ornithinimicrobium pekingense</name>
    <dbReference type="NCBI Taxonomy" id="384677"/>
    <lineage>
        <taxon>Bacteria</taxon>
        <taxon>Bacillati</taxon>
        <taxon>Actinomycetota</taxon>
        <taxon>Actinomycetes</taxon>
        <taxon>Micrococcales</taxon>
        <taxon>Ornithinimicrobiaceae</taxon>
        <taxon>Ornithinimicrobium</taxon>
    </lineage>
</organism>
<name>A0ABQ2FA75_9MICO</name>
<protein>
    <submittedName>
        <fullName evidence="1">Uncharacterized protein</fullName>
    </submittedName>
</protein>
<evidence type="ECO:0000313" key="2">
    <source>
        <dbReference type="Proteomes" id="UP000662111"/>
    </source>
</evidence>
<reference evidence="2" key="1">
    <citation type="journal article" date="2019" name="Int. J. Syst. Evol. Microbiol.">
        <title>The Global Catalogue of Microorganisms (GCM) 10K type strain sequencing project: providing services to taxonomists for standard genome sequencing and annotation.</title>
        <authorList>
            <consortium name="The Broad Institute Genomics Platform"/>
            <consortium name="The Broad Institute Genome Sequencing Center for Infectious Disease"/>
            <person name="Wu L."/>
            <person name="Ma J."/>
        </authorList>
    </citation>
    <scope>NUCLEOTIDE SEQUENCE [LARGE SCALE GENOMIC DNA]</scope>
    <source>
        <strain evidence="2">CGMCC 1.5362</strain>
    </source>
</reference>